<keyword evidence="6" id="KW-1133">Transmembrane helix</keyword>
<dbReference type="Pfam" id="PF00443">
    <property type="entry name" value="UCH"/>
    <property type="match status" value="1"/>
</dbReference>
<dbReference type="GO" id="GO:0004843">
    <property type="term" value="F:cysteine-type deubiquitinase activity"/>
    <property type="evidence" value="ECO:0007669"/>
    <property type="project" value="UniProtKB-EC"/>
</dbReference>
<dbReference type="PANTHER" id="PTHR24006">
    <property type="entry name" value="UBIQUITIN CARBOXYL-TERMINAL HYDROLASE"/>
    <property type="match status" value="1"/>
</dbReference>
<dbReference type="GO" id="GO:0016579">
    <property type="term" value="P:protein deubiquitination"/>
    <property type="evidence" value="ECO:0007669"/>
    <property type="project" value="InterPro"/>
</dbReference>
<dbReference type="EC" id="3.4.19.12" evidence="9"/>
<dbReference type="Proteomes" id="UP000231279">
    <property type="component" value="Unassembled WGS sequence"/>
</dbReference>
<dbReference type="PROSITE" id="PS50865">
    <property type="entry name" value="ZF_MYND_2"/>
    <property type="match status" value="1"/>
</dbReference>
<accession>A0A2G9GLV3</accession>
<evidence type="ECO:0000313" key="9">
    <source>
        <dbReference type="EMBL" id="PIN06192.1"/>
    </source>
</evidence>
<dbReference type="FunFam" id="3.90.70.10:FF:000026">
    <property type="entry name" value="Ubiquitin carboxyl-terminal hydrolase 15"/>
    <property type="match status" value="1"/>
</dbReference>
<keyword evidence="6" id="KW-0812">Transmembrane</keyword>
<dbReference type="GO" id="GO:0005829">
    <property type="term" value="C:cytosol"/>
    <property type="evidence" value="ECO:0007669"/>
    <property type="project" value="TreeGrafter"/>
</dbReference>
<dbReference type="InterPro" id="IPR050164">
    <property type="entry name" value="Peptidase_C19"/>
</dbReference>
<gene>
    <name evidence="9" type="ORF">CDL12_21258</name>
</gene>
<dbReference type="InterPro" id="IPR018200">
    <property type="entry name" value="USP_CS"/>
</dbReference>
<comment type="similarity">
    <text evidence="1">Belongs to the peptidase C19 family.</text>
</comment>
<dbReference type="Pfam" id="PF01753">
    <property type="entry name" value="zf-MYND"/>
    <property type="match status" value="1"/>
</dbReference>
<feature type="domain" description="USP" evidence="7">
    <location>
        <begin position="161"/>
        <end position="467"/>
    </location>
</feature>
<dbReference type="GO" id="GO:0005634">
    <property type="term" value="C:nucleus"/>
    <property type="evidence" value="ECO:0007669"/>
    <property type="project" value="TreeGrafter"/>
</dbReference>
<keyword evidence="4" id="KW-0862">Zinc</keyword>
<dbReference type="SUPFAM" id="SSF54001">
    <property type="entry name" value="Cysteine proteinases"/>
    <property type="match status" value="1"/>
</dbReference>
<dbReference type="InterPro" id="IPR038765">
    <property type="entry name" value="Papain-like_cys_pep_sf"/>
</dbReference>
<evidence type="ECO:0000313" key="10">
    <source>
        <dbReference type="Proteomes" id="UP000231279"/>
    </source>
</evidence>
<dbReference type="STRING" id="429701.A0A2G9GLV3"/>
<evidence type="ECO:0000256" key="1">
    <source>
        <dbReference type="ARBA" id="ARBA00009085"/>
    </source>
</evidence>
<evidence type="ECO:0000256" key="5">
    <source>
        <dbReference type="PROSITE-ProRule" id="PRU00134"/>
    </source>
</evidence>
<dbReference type="SUPFAM" id="SSF144232">
    <property type="entry name" value="HIT/MYND zinc finger-like"/>
    <property type="match status" value="1"/>
</dbReference>
<dbReference type="InterPro" id="IPR028889">
    <property type="entry name" value="USP"/>
</dbReference>
<proteinExistence type="inferred from homology"/>
<feature type="domain" description="MYND-type" evidence="8">
    <location>
        <begin position="73"/>
        <end position="110"/>
    </location>
</feature>
<evidence type="ECO:0000256" key="6">
    <source>
        <dbReference type="SAM" id="Phobius"/>
    </source>
</evidence>
<dbReference type="InterPro" id="IPR002893">
    <property type="entry name" value="Znf_MYND"/>
</dbReference>
<evidence type="ECO:0000256" key="2">
    <source>
        <dbReference type="ARBA" id="ARBA00022723"/>
    </source>
</evidence>
<feature type="transmembrane region" description="Helical" evidence="6">
    <location>
        <begin position="7"/>
        <end position="28"/>
    </location>
</feature>
<dbReference type="AlphaFoldDB" id="A0A2G9GLV3"/>
<name>A0A2G9GLV3_9LAMI</name>
<dbReference type="PANTHER" id="PTHR24006:SF677">
    <property type="entry name" value="UBIQUITIN CARBOXYL-TERMINAL HYDROLASE 19"/>
    <property type="match status" value="1"/>
</dbReference>
<comment type="caution">
    <text evidence="9">The sequence shown here is derived from an EMBL/GenBank/DDBJ whole genome shotgun (WGS) entry which is preliminary data.</text>
</comment>
<reference evidence="10" key="1">
    <citation type="journal article" date="2018" name="Gigascience">
        <title>Genome assembly of the Pink Ipe (Handroanthus impetiginosus, Bignoniaceae), a highly valued, ecologically keystone Neotropical timber forest tree.</title>
        <authorList>
            <person name="Silva-Junior O.B."/>
            <person name="Grattapaglia D."/>
            <person name="Novaes E."/>
            <person name="Collevatti R.G."/>
        </authorList>
    </citation>
    <scope>NUCLEOTIDE SEQUENCE [LARGE SCALE GENOMIC DNA]</scope>
    <source>
        <strain evidence="10">cv. UFG-1</strain>
    </source>
</reference>
<dbReference type="CDD" id="cd02661">
    <property type="entry name" value="Peptidase_C19E"/>
    <property type="match status" value="1"/>
</dbReference>
<keyword evidence="10" id="KW-1185">Reference proteome</keyword>
<evidence type="ECO:0000256" key="4">
    <source>
        <dbReference type="ARBA" id="ARBA00022833"/>
    </source>
</evidence>
<keyword evidence="6" id="KW-0472">Membrane</keyword>
<dbReference type="Gene3D" id="3.90.70.10">
    <property type="entry name" value="Cysteine proteinases"/>
    <property type="match status" value="1"/>
</dbReference>
<organism evidence="9 10">
    <name type="scientific">Handroanthus impetiginosus</name>
    <dbReference type="NCBI Taxonomy" id="429701"/>
    <lineage>
        <taxon>Eukaryota</taxon>
        <taxon>Viridiplantae</taxon>
        <taxon>Streptophyta</taxon>
        <taxon>Embryophyta</taxon>
        <taxon>Tracheophyta</taxon>
        <taxon>Spermatophyta</taxon>
        <taxon>Magnoliopsida</taxon>
        <taxon>eudicotyledons</taxon>
        <taxon>Gunneridae</taxon>
        <taxon>Pentapetalae</taxon>
        <taxon>asterids</taxon>
        <taxon>lamiids</taxon>
        <taxon>Lamiales</taxon>
        <taxon>Bignoniaceae</taxon>
        <taxon>Crescentiina</taxon>
        <taxon>Tabebuia alliance</taxon>
        <taxon>Handroanthus</taxon>
    </lineage>
</organism>
<dbReference type="PROSITE" id="PS00972">
    <property type="entry name" value="USP_1"/>
    <property type="match status" value="1"/>
</dbReference>
<evidence type="ECO:0000259" key="7">
    <source>
        <dbReference type="PROSITE" id="PS50235"/>
    </source>
</evidence>
<evidence type="ECO:0000259" key="8">
    <source>
        <dbReference type="PROSITE" id="PS50865"/>
    </source>
</evidence>
<sequence length="634" mass="70625">MHVVVDLNWLLQFIVPVVAAAFGFLYLLRNTASRFFVVQSNFGSTTGDFSPDRKNTGGMGAAVGEVAEVSDSCAVCGLITKKHCAGCKMVKYCSEACQRSHWNSEHKTKNAKSTSVLKKKKASLVPAGGSSKILRQSNEILFPYEEFLKYFNWDKPGYPPCGLLNCGNSCFANVVLQCLAYTRPLVAYLLEKGHKTECQMEDWCFLCEFQTHVERASQSLSPFSPINILSQLPNIGGNLGYGKQEDAHEFMRFAIDTMQSVCLDEFGGEKAVHPSYQETTLIQHVFGGHLQSQVICTQCNNVSDQFENMMDLIVEIHGDAGSLEECLDQFTTKEWLHGDNMYKCDSCNAYVMAWKRLTVHRAPNILTIALKRFQSGRFGKLNKRVTFPETLNLSSYMSEFGDGNDIYNLYAVIVHVDMLNASYFGHYICYIKDFRGNWYRIDDCKVARVELDEVLSQGAYMLLYIRICARPSCLVPAEPLKKPGNENVKVQSTECLPTAERVNALVDTVDSSSANCSEIEVNYEEELSTSKAEGAWEDVSTVSSEASLPIINDEPHSEKGLSTSAIKEVASPVKDANQPTRDSISLIDKSSIQPEDAHTSGLISLISGVEIESCRNKCSCETLLINWKRQSLEI</sequence>
<keyword evidence="9" id="KW-0378">Hydrolase</keyword>
<protein>
    <submittedName>
        <fullName evidence="9">Ubiquitin carboxyl-terminal hydrolase</fullName>
        <ecNumber evidence="9">3.4.19.12</ecNumber>
    </submittedName>
</protein>
<dbReference type="InterPro" id="IPR001394">
    <property type="entry name" value="Peptidase_C19_UCH"/>
</dbReference>
<dbReference type="PROSITE" id="PS50235">
    <property type="entry name" value="USP_3"/>
    <property type="match status" value="1"/>
</dbReference>
<evidence type="ECO:0000256" key="3">
    <source>
        <dbReference type="ARBA" id="ARBA00022771"/>
    </source>
</evidence>
<keyword evidence="2" id="KW-0479">Metal-binding</keyword>
<dbReference type="Gene3D" id="6.10.140.2220">
    <property type="match status" value="1"/>
</dbReference>
<dbReference type="GO" id="GO:0008270">
    <property type="term" value="F:zinc ion binding"/>
    <property type="evidence" value="ECO:0007669"/>
    <property type="project" value="UniProtKB-KW"/>
</dbReference>
<dbReference type="OrthoDB" id="420187at2759"/>
<keyword evidence="3 5" id="KW-0863">Zinc-finger</keyword>
<dbReference type="EMBL" id="NKXS01004503">
    <property type="protein sequence ID" value="PIN06192.1"/>
    <property type="molecule type" value="Genomic_DNA"/>
</dbReference>